<evidence type="ECO:0000313" key="1">
    <source>
        <dbReference type="EMBL" id="KAH7849728.1"/>
    </source>
</evidence>
<dbReference type="Proteomes" id="UP000828048">
    <property type="component" value="Chromosome 7"/>
</dbReference>
<evidence type="ECO:0000313" key="2">
    <source>
        <dbReference type="Proteomes" id="UP000828048"/>
    </source>
</evidence>
<name>A0ACB7Y9L1_9ERIC</name>
<protein>
    <submittedName>
        <fullName evidence="1">Uncharacterized protein</fullName>
    </submittedName>
</protein>
<proteinExistence type="predicted"/>
<gene>
    <name evidence="1" type="ORF">Vadar_022185</name>
</gene>
<comment type="caution">
    <text evidence="1">The sequence shown here is derived from an EMBL/GenBank/DDBJ whole genome shotgun (WGS) entry which is preliminary data.</text>
</comment>
<organism evidence="1 2">
    <name type="scientific">Vaccinium darrowii</name>
    <dbReference type="NCBI Taxonomy" id="229202"/>
    <lineage>
        <taxon>Eukaryota</taxon>
        <taxon>Viridiplantae</taxon>
        <taxon>Streptophyta</taxon>
        <taxon>Embryophyta</taxon>
        <taxon>Tracheophyta</taxon>
        <taxon>Spermatophyta</taxon>
        <taxon>Magnoliopsida</taxon>
        <taxon>eudicotyledons</taxon>
        <taxon>Gunneridae</taxon>
        <taxon>Pentapetalae</taxon>
        <taxon>asterids</taxon>
        <taxon>Ericales</taxon>
        <taxon>Ericaceae</taxon>
        <taxon>Vaccinioideae</taxon>
        <taxon>Vaccinieae</taxon>
        <taxon>Vaccinium</taxon>
    </lineage>
</organism>
<accession>A0ACB7Y9L1</accession>
<dbReference type="EMBL" id="CM037157">
    <property type="protein sequence ID" value="KAH7849728.1"/>
    <property type="molecule type" value="Genomic_DNA"/>
</dbReference>
<sequence length="383" mass="42329">MERKGRREDFPSRTKETIASEKPDSQGWTNYICFNTETVDTGRMDFYAVPIGYTYGSHGSVVNYFDPASYNPRSLTTAAALKPFYSSTAIPKSATFVASGSSLFCIGGVVFLPEFNQKPSSTMYRLEKTTGSSSTNKGGFFCSKTKMLSPRDRSSAIAMGGKLYIIGGYTAEGSHEVSGGHWAEVFDPYSESSLPLPPPPLVNIEDKFDIVTAALHSSKQIFVASRQSNVAYLYDVVEGIWEKLDIRTDLSSFVVGQAAVVGKATLCWYQDGTQQLVAYDLDLKMWFRHRIRGLEKFGKRCSRFSPCLSSLLSLDGDHLCLIWRDCMMPHPRTGGPVFHFTKVHVSIRLDARGKPILDAFAISSKSCVLKQNASLCSALTHTE</sequence>
<reference evidence="1 2" key="1">
    <citation type="journal article" date="2021" name="Hortic Res">
        <title>High-quality reference genome and annotation aids understanding of berry development for evergreen blueberry (Vaccinium darrowii).</title>
        <authorList>
            <person name="Yu J."/>
            <person name="Hulse-Kemp A.M."/>
            <person name="Babiker E."/>
            <person name="Staton M."/>
        </authorList>
    </citation>
    <scope>NUCLEOTIDE SEQUENCE [LARGE SCALE GENOMIC DNA]</scope>
    <source>
        <strain evidence="2">cv. NJ 8807/NJ 8810</strain>
        <tissue evidence="1">Young leaf</tissue>
    </source>
</reference>
<keyword evidence="2" id="KW-1185">Reference proteome</keyword>